<evidence type="ECO:0000313" key="3">
    <source>
        <dbReference type="EnsemblMetazoa" id="CapteP130606"/>
    </source>
</evidence>
<feature type="transmembrane region" description="Helical" evidence="1">
    <location>
        <begin position="131"/>
        <end position="149"/>
    </location>
</feature>
<keyword evidence="1" id="KW-0472">Membrane</keyword>
<evidence type="ECO:0000256" key="1">
    <source>
        <dbReference type="SAM" id="Phobius"/>
    </source>
</evidence>
<dbReference type="PANTHER" id="PTHR31034:SF2">
    <property type="entry name" value="TRANSMEMBRANE PROTEIN 101"/>
    <property type="match status" value="1"/>
</dbReference>
<dbReference type="EMBL" id="KB309665">
    <property type="protein sequence ID" value="ELT93684.1"/>
    <property type="molecule type" value="Genomic_DNA"/>
</dbReference>
<evidence type="ECO:0000313" key="4">
    <source>
        <dbReference type="Proteomes" id="UP000014760"/>
    </source>
</evidence>
<feature type="transmembrane region" description="Helical" evidence="1">
    <location>
        <begin position="12"/>
        <end position="32"/>
    </location>
</feature>
<protein>
    <submittedName>
        <fullName evidence="2 3">Uncharacterized protein</fullName>
    </submittedName>
</protein>
<gene>
    <name evidence="2" type="ORF">CAPTEDRAFT_130606</name>
</gene>
<proteinExistence type="predicted"/>
<dbReference type="HOGENOM" id="CLU_094617_0_0_1"/>
<dbReference type="AlphaFoldDB" id="R7TIZ3"/>
<dbReference type="PANTHER" id="PTHR31034">
    <property type="entry name" value="TRANSMEMBRANE PROTEIN 101"/>
    <property type="match status" value="1"/>
</dbReference>
<keyword evidence="1" id="KW-1133">Transmembrane helix</keyword>
<feature type="transmembrane region" description="Helical" evidence="1">
    <location>
        <begin position="169"/>
        <end position="188"/>
    </location>
</feature>
<dbReference type="EMBL" id="AMQN01012660">
    <property type="status" value="NOT_ANNOTATED_CDS"/>
    <property type="molecule type" value="Genomic_DNA"/>
</dbReference>
<reference evidence="3" key="3">
    <citation type="submission" date="2015-06" db="UniProtKB">
        <authorList>
            <consortium name="EnsemblMetazoa"/>
        </authorList>
    </citation>
    <scope>IDENTIFICATION</scope>
</reference>
<dbReference type="GO" id="GO:0043123">
    <property type="term" value="P:positive regulation of canonical NF-kappaB signal transduction"/>
    <property type="evidence" value="ECO:0007669"/>
    <property type="project" value="TreeGrafter"/>
</dbReference>
<reference evidence="4" key="1">
    <citation type="submission" date="2012-12" db="EMBL/GenBank/DDBJ databases">
        <authorList>
            <person name="Hellsten U."/>
            <person name="Grimwood J."/>
            <person name="Chapman J.A."/>
            <person name="Shapiro H."/>
            <person name="Aerts A."/>
            <person name="Otillar R.P."/>
            <person name="Terry A.Y."/>
            <person name="Boore J.L."/>
            <person name="Simakov O."/>
            <person name="Marletaz F."/>
            <person name="Cho S.-J."/>
            <person name="Edsinger-Gonzales E."/>
            <person name="Havlak P."/>
            <person name="Kuo D.-H."/>
            <person name="Larsson T."/>
            <person name="Lv J."/>
            <person name="Arendt D."/>
            <person name="Savage R."/>
            <person name="Osoegawa K."/>
            <person name="de Jong P."/>
            <person name="Lindberg D.R."/>
            <person name="Seaver E.C."/>
            <person name="Weisblat D.A."/>
            <person name="Putnam N.H."/>
            <person name="Grigoriev I.V."/>
            <person name="Rokhsar D.S."/>
        </authorList>
    </citation>
    <scope>NUCLEOTIDE SEQUENCE</scope>
    <source>
        <strain evidence="4">I ESC-2004</strain>
    </source>
</reference>
<dbReference type="Proteomes" id="UP000014760">
    <property type="component" value="Unassembled WGS sequence"/>
</dbReference>
<dbReference type="InterPro" id="IPR029371">
    <property type="entry name" value="TMEM101"/>
</dbReference>
<dbReference type="OMA" id="HVEFWNQ"/>
<evidence type="ECO:0000313" key="2">
    <source>
        <dbReference type="EMBL" id="ELT93684.1"/>
    </source>
</evidence>
<dbReference type="STRING" id="283909.R7TIZ3"/>
<feature type="transmembrane region" description="Helical" evidence="1">
    <location>
        <begin position="233"/>
        <end position="250"/>
    </location>
</feature>
<reference evidence="2 4" key="2">
    <citation type="journal article" date="2013" name="Nature">
        <title>Insights into bilaterian evolution from three spiralian genomes.</title>
        <authorList>
            <person name="Simakov O."/>
            <person name="Marletaz F."/>
            <person name="Cho S.J."/>
            <person name="Edsinger-Gonzales E."/>
            <person name="Havlak P."/>
            <person name="Hellsten U."/>
            <person name="Kuo D.H."/>
            <person name="Larsson T."/>
            <person name="Lv J."/>
            <person name="Arendt D."/>
            <person name="Savage R."/>
            <person name="Osoegawa K."/>
            <person name="de Jong P."/>
            <person name="Grimwood J."/>
            <person name="Chapman J.A."/>
            <person name="Shapiro H."/>
            <person name="Aerts A."/>
            <person name="Otillar R.P."/>
            <person name="Terry A.Y."/>
            <person name="Boore J.L."/>
            <person name="Grigoriev I.V."/>
            <person name="Lindberg D.R."/>
            <person name="Seaver E.C."/>
            <person name="Weisblat D.A."/>
            <person name="Putnam N.H."/>
            <person name="Rokhsar D.S."/>
        </authorList>
    </citation>
    <scope>NUCLEOTIDE SEQUENCE</scope>
    <source>
        <strain evidence="2 4">I ESC-2004</strain>
    </source>
</reference>
<feature type="transmembrane region" description="Helical" evidence="1">
    <location>
        <begin position="47"/>
        <end position="64"/>
    </location>
</feature>
<sequence>MASLKTTVRTLLLFLIPRYPFINAVTLLLLLAERARREKYPPMDPNMIYGHLIMFVVCGVCMSFNFRRKDAALVHSGQLIYFALSVYNNDKLGYSRWLRTRMALKMIGVAGITVLYAFYSMRKPRSLPLKRMAESIVGIILGALMYMVLESDEDRTAFTTLMPGGNISLYAYTLILGGSALCFLPGWYVYDVAVFLVPALIFPCIFVDCHINYWTHKRGVDFWNQIRLMSDGMYLISGVVMMLVCSVKKLPVSEAELRRQEEREHAD</sequence>
<organism evidence="2">
    <name type="scientific">Capitella teleta</name>
    <name type="common">Polychaete worm</name>
    <dbReference type="NCBI Taxonomy" id="283909"/>
    <lineage>
        <taxon>Eukaryota</taxon>
        <taxon>Metazoa</taxon>
        <taxon>Spiralia</taxon>
        <taxon>Lophotrochozoa</taxon>
        <taxon>Annelida</taxon>
        <taxon>Polychaeta</taxon>
        <taxon>Sedentaria</taxon>
        <taxon>Scolecida</taxon>
        <taxon>Capitellidae</taxon>
        <taxon>Capitella</taxon>
    </lineage>
</organism>
<name>R7TIZ3_CAPTE</name>
<accession>R7TIZ3</accession>
<dbReference type="EnsemblMetazoa" id="CapteT130606">
    <property type="protein sequence ID" value="CapteP130606"/>
    <property type="gene ID" value="CapteG130606"/>
</dbReference>
<dbReference type="OrthoDB" id="6082754at2759"/>
<feature type="transmembrane region" description="Helical" evidence="1">
    <location>
        <begin position="102"/>
        <end position="119"/>
    </location>
</feature>
<dbReference type="Pfam" id="PF15111">
    <property type="entry name" value="TMEM101"/>
    <property type="match status" value="1"/>
</dbReference>
<keyword evidence="1" id="KW-0812">Transmembrane</keyword>
<feature type="transmembrane region" description="Helical" evidence="1">
    <location>
        <begin position="195"/>
        <end position="213"/>
    </location>
</feature>
<keyword evidence="4" id="KW-1185">Reference proteome</keyword>